<reference evidence="2 3" key="1">
    <citation type="submission" date="2018-01" db="EMBL/GenBank/DDBJ databases">
        <authorList>
            <person name="Fu G.-Y."/>
        </authorList>
    </citation>
    <scope>NUCLEOTIDE SEQUENCE [LARGE SCALE GENOMIC DNA]</scope>
    <source>
        <strain evidence="2 3">SY39</strain>
    </source>
</reference>
<accession>A0A2I6S514</accession>
<dbReference type="EMBL" id="CP025682">
    <property type="protein sequence ID" value="AUN94353.1"/>
    <property type="molecule type" value="Genomic_DNA"/>
</dbReference>
<dbReference type="RefSeq" id="WP_102246423.1">
    <property type="nucleotide sequence ID" value="NZ_CP025682.1"/>
</dbReference>
<sequence length="341" mass="39666">MAALIFRYASRWRNLRYHIRNAPWDELHAYERQRSGRSWLPWRDLLLAAWRHGASFDDYYLLRFFEKSRAQRREYLTLSLYYELERQKNRLDKAMILRDKARFARHFRDLLGRRVWTWEELCRLDADERPPDRLVIKNRWGVRGRGIHFPEQRFPDWAAVRAHVAETVERPEHYLCEAYVHQHPLLAALNPGTVNTLRVVTWQAGGQVSVWGTILRVGRGRGPDNWARGGLAAWVDDDGTISRLAVPKNPFEAHVETHADSRLPITGLSIPGIDEIRRLAIESANRLPEVQSIGWDIALGQDGPCLIEGNDRWSHQLLQATLGHGCRHLADAVGEMHQVYE</sequence>
<dbReference type="Proteomes" id="UP000242205">
    <property type="component" value="Chromosome"/>
</dbReference>
<dbReference type="InterPro" id="IPR039523">
    <property type="entry name" value="RimK-rel_E_lig_ATP-grasp"/>
</dbReference>
<dbReference type="Pfam" id="PF14397">
    <property type="entry name" value="ATPgrasp_ST"/>
    <property type="match status" value="1"/>
</dbReference>
<dbReference type="SUPFAM" id="SSF56059">
    <property type="entry name" value="Glutathione synthetase ATP-binding domain-like"/>
    <property type="match status" value="1"/>
</dbReference>
<evidence type="ECO:0000259" key="1">
    <source>
        <dbReference type="Pfam" id="PF14397"/>
    </source>
</evidence>
<dbReference type="OrthoDB" id="8736147at2"/>
<protein>
    <recommendedName>
        <fullName evidence="1">Alpha-L-glutamate ligase-related protein ATP-grasp domain-containing protein</fullName>
    </recommendedName>
</protein>
<proteinExistence type="predicted"/>
<evidence type="ECO:0000313" key="3">
    <source>
        <dbReference type="Proteomes" id="UP000242205"/>
    </source>
</evidence>
<dbReference type="AlphaFoldDB" id="A0A2I6S514"/>
<dbReference type="KEGG" id="atw:C0099_05005"/>
<organism evidence="2 3">
    <name type="scientific">Pseudazoarcus pumilus</name>
    <dbReference type="NCBI Taxonomy" id="2067960"/>
    <lineage>
        <taxon>Bacteria</taxon>
        <taxon>Pseudomonadati</taxon>
        <taxon>Pseudomonadota</taxon>
        <taxon>Betaproteobacteria</taxon>
        <taxon>Rhodocyclales</taxon>
        <taxon>Zoogloeaceae</taxon>
        <taxon>Pseudazoarcus</taxon>
    </lineage>
</organism>
<keyword evidence="3" id="KW-1185">Reference proteome</keyword>
<feature type="domain" description="Alpha-L-glutamate ligase-related protein ATP-grasp" evidence="1">
    <location>
        <begin position="166"/>
        <end position="334"/>
    </location>
</feature>
<evidence type="ECO:0000313" key="2">
    <source>
        <dbReference type="EMBL" id="AUN94353.1"/>
    </source>
</evidence>
<name>A0A2I6S514_9RHOO</name>
<gene>
    <name evidence="2" type="ORF">C0099_05005</name>
</gene>